<feature type="domain" description="Ionotropic glutamate receptor C-terminal" evidence="11">
    <location>
        <begin position="327"/>
        <end position="586"/>
    </location>
</feature>
<dbReference type="InterPro" id="IPR057074">
    <property type="entry name" value="IR75A_N"/>
</dbReference>
<evidence type="ECO:0000256" key="8">
    <source>
        <dbReference type="ARBA" id="ARBA00023180"/>
    </source>
</evidence>
<evidence type="ECO:0000256" key="4">
    <source>
        <dbReference type="ARBA" id="ARBA00022692"/>
    </source>
</evidence>
<keyword evidence="3" id="KW-1003">Cell membrane</keyword>
<organism evidence="13 14">
    <name type="scientific">Diploptera punctata</name>
    <name type="common">Pacific beetle cockroach</name>
    <dbReference type="NCBI Taxonomy" id="6984"/>
    <lineage>
        <taxon>Eukaryota</taxon>
        <taxon>Metazoa</taxon>
        <taxon>Ecdysozoa</taxon>
        <taxon>Arthropoda</taxon>
        <taxon>Hexapoda</taxon>
        <taxon>Insecta</taxon>
        <taxon>Pterygota</taxon>
        <taxon>Neoptera</taxon>
        <taxon>Polyneoptera</taxon>
        <taxon>Dictyoptera</taxon>
        <taxon>Blattodea</taxon>
        <taxon>Blaberoidea</taxon>
        <taxon>Blaberidae</taxon>
        <taxon>Diplopterinae</taxon>
        <taxon>Diploptera</taxon>
    </lineage>
</organism>
<dbReference type="InterPro" id="IPR001320">
    <property type="entry name" value="Iontro_rcpt_C"/>
</dbReference>
<dbReference type="GO" id="GO:0050906">
    <property type="term" value="P:detection of stimulus involved in sensory perception"/>
    <property type="evidence" value="ECO:0007669"/>
    <property type="project" value="UniProtKB-ARBA"/>
</dbReference>
<name>A0AAD8A8C1_DIPPU</name>
<feature type="transmembrane region" description="Helical" evidence="9">
    <location>
        <begin position="328"/>
        <end position="346"/>
    </location>
</feature>
<comment type="similarity">
    <text evidence="2">Belongs to the glutamate-gated ion channel (TC 1.A.10.1) family.</text>
</comment>
<dbReference type="Pfam" id="PF00060">
    <property type="entry name" value="Lig_chan"/>
    <property type="match status" value="1"/>
</dbReference>
<dbReference type="InterPro" id="IPR052192">
    <property type="entry name" value="Insect_Ionotropic_Sensory_Rcpt"/>
</dbReference>
<keyword evidence="5 9" id="KW-1133">Transmembrane helix</keyword>
<dbReference type="GO" id="GO:0015276">
    <property type="term" value="F:ligand-gated monoatomic ion channel activity"/>
    <property type="evidence" value="ECO:0007669"/>
    <property type="project" value="InterPro"/>
</dbReference>
<dbReference type="AlphaFoldDB" id="A0AAD8A8C1"/>
<feature type="domain" description="Ionotropic receptor 75a N-terminal" evidence="12">
    <location>
        <begin position="29"/>
        <end position="176"/>
    </location>
</feature>
<keyword evidence="10" id="KW-0732">Signal</keyword>
<evidence type="ECO:0000256" key="5">
    <source>
        <dbReference type="ARBA" id="ARBA00022989"/>
    </source>
</evidence>
<evidence type="ECO:0000256" key="6">
    <source>
        <dbReference type="ARBA" id="ARBA00023136"/>
    </source>
</evidence>
<comment type="caution">
    <text evidence="13">The sequence shown here is derived from an EMBL/GenBank/DDBJ whole genome shotgun (WGS) entry which is preliminary data.</text>
</comment>
<feature type="transmembrane region" description="Helical" evidence="9">
    <location>
        <begin position="577"/>
        <end position="604"/>
    </location>
</feature>
<dbReference type="GO" id="GO:0005886">
    <property type="term" value="C:plasma membrane"/>
    <property type="evidence" value="ECO:0007669"/>
    <property type="project" value="UniProtKB-SubCell"/>
</dbReference>
<dbReference type="SUPFAM" id="SSF53850">
    <property type="entry name" value="Periplasmic binding protein-like II"/>
    <property type="match status" value="1"/>
</dbReference>
<dbReference type="Gene3D" id="1.10.287.70">
    <property type="match status" value="1"/>
</dbReference>
<evidence type="ECO:0000256" key="3">
    <source>
        <dbReference type="ARBA" id="ARBA00022475"/>
    </source>
</evidence>
<protein>
    <submittedName>
        <fullName evidence="13">Uncharacterized protein</fullName>
    </submittedName>
</protein>
<reference evidence="13" key="2">
    <citation type="submission" date="2023-05" db="EMBL/GenBank/DDBJ databases">
        <authorList>
            <person name="Fouks B."/>
        </authorList>
    </citation>
    <scope>NUCLEOTIDE SEQUENCE</scope>
    <source>
        <strain evidence="13">Stay&amp;Tobe</strain>
        <tissue evidence="13">Testes</tissue>
    </source>
</reference>
<evidence type="ECO:0000256" key="9">
    <source>
        <dbReference type="SAM" id="Phobius"/>
    </source>
</evidence>
<feature type="chain" id="PRO_5042065139" evidence="10">
    <location>
        <begin position="20"/>
        <end position="633"/>
    </location>
</feature>
<dbReference type="EMBL" id="JASPKZ010003086">
    <property type="protein sequence ID" value="KAJ9593926.1"/>
    <property type="molecule type" value="Genomic_DNA"/>
</dbReference>
<evidence type="ECO:0000313" key="13">
    <source>
        <dbReference type="EMBL" id="KAJ9593926.1"/>
    </source>
</evidence>
<evidence type="ECO:0000259" key="11">
    <source>
        <dbReference type="Pfam" id="PF00060"/>
    </source>
</evidence>
<keyword evidence="7" id="KW-0675">Receptor</keyword>
<keyword evidence="14" id="KW-1185">Reference proteome</keyword>
<dbReference type="Gene3D" id="3.40.190.10">
    <property type="entry name" value="Periplasmic binding protein-like II"/>
    <property type="match status" value="1"/>
</dbReference>
<feature type="transmembrane region" description="Helical" evidence="9">
    <location>
        <begin position="391"/>
        <end position="414"/>
    </location>
</feature>
<dbReference type="Proteomes" id="UP001233999">
    <property type="component" value="Unassembled WGS sequence"/>
</dbReference>
<dbReference type="PANTHER" id="PTHR42643:SF33">
    <property type="entry name" value="GLUTAMATE RECEPTOR 2-LIKE PROTEIN"/>
    <property type="match status" value="1"/>
</dbReference>
<evidence type="ECO:0000313" key="14">
    <source>
        <dbReference type="Proteomes" id="UP001233999"/>
    </source>
</evidence>
<keyword evidence="4 9" id="KW-0812">Transmembrane</keyword>
<comment type="subcellular location">
    <subcellularLocation>
        <location evidence="1">Cell membrane</location>
        <topology evidence="1">Multi-pass membrane protein</topology>
    </subcellularLocation>
</comment>
<dbReference type="Pfam" id="PF24576">
    <property type="entry name" value="IR75A_N"/>
    <property type="match status" value="1"/>
</dbReference>
<evidence type="ECO:0000256" key="2">
    <source>
        <dbReference type="ARBA" id="ARBA00008685"/>
    </source>
</evidence>
<evidence type="ECO:0000256" key="10">
    <source>
        <dbReference type="SAM" id="SignalP"/>
    </source>
</evidence>
<gene>
    <name evidence="13" type="ORF">L9F63_014640</name>
</gene>
<sequence length="633" mass="73311">MEVTRIVIIVLLLNSLSFCMDIDMDVAISLVISFMKDHSLTRGALFTCWKNEDQMRLVKNISEHSILLQLSGIETDINTLVVNYSHIGIIVDLQCEAALQFLLQASKKWMFKDLHFWLFMTNSNEDMKSWENETIKYLEPVNLKLDNQVIIACKGNQSNQVLLHDVYSMGDMPIVIVSPRLWSPSEKFPKSPPRTDLKNIVLKAPVAVVDDPWEHFSDLRYRHFNTMSKLSNVLVHYLAEMLNFRLELIITDAWGFPTNESNMYTGVAGYLQRGEAEIGATTLIMKSARLDVVTFAAEAFPFLGNMMFLRPSLSEVSNIYTLPFTRSVWLVIVALTVVLTLVLVLSQRMEKMEDHSNKETIEWGEIVMNTMAIVCQQGTQTPPDNFSSRMLFLYLLLLSVFLVASYSAIIVALLQSSSTAINTIEELLDSNFEVSMRNITYSLNYVNETSEPTMRKLYYERLFTQPFDKAFTSHEIGIANVRKGMHAFQGDADAYKVMSDTMEEHEKCRYKEIVLFPTNVLAYPVRKQSQYKEVIARKARWLREIGFMKREYARWYDPKPKCSDNSQAFVSVRLQDFYPALLMFLYGVILSLVFFFLEFLCYFFQNKLRFKFRRQNLNIPTKDAKRKGFKWVN</sequence>
<evidence type="ECO:0000259" key="12">
    <source>
        <dbReference type="Pfam" id="PF24576"/>
    </source>
</evidence>
<accession>A0AAD8A8C1</accession>
<feature type="signal peptide" evidence="10">
    <location>
        <begin position="1"/>
        <end position="19"/>
    </location>
</feature>
<proteinExistence type="inferred from homology"/>
<evidence type="ECO:0000256" key="1">
    <source>
        <dbReference type="ARBA" id="ARBA00004651"/>
    </source>
</evidence>
<reference evidence="13" key="1">
    <citation type="journal article" date="2023" name="IScience">
        <title>Live-bearing cockroach genome reveals convergent evolutionary mechanisms linked to viviparity in insects and beyond.</title>
        <authorList>
            <person name="Fouks B."/>
            <person name="Harrison M.C."/>
            <person name="Mikhailova A.A."/>
            <person name="Marchal E."/>
            <person name="English S."/>
            <person name="Carruthers M."/>
            <person name="Jennings E.C."/>
            <person name="Chiamaka E.L."/>
            <person name="Frigard R.A."/>
            <person name="Pippel M."/>
            <person name="Attardo G.M."/>
            <person name="Benoit J.B."/>
            <person name="Bornberg-Bauer E."/>
            <person name="Tobe S.S."/>
        </authorList>
    </citation>
    <scope>NUCLEOTIDE SEQUENCE</scope>
    <source>
        <strain evidence="13">Stay&amp;Tobe</strain>
    </source>
</reference>
<evidence type="ECO:0000256" key="7">
    <source>
        <dbReference type="ARBA" id="ARBA00023170"/>
    </source>
</evidence>
<keyword evidence="6 9" id="KW-0472">Membrane</keyword>
<keyword evidence="8" id="KW-0325">Glycoprotein</keyword>
<dbReference type="PANTHER" id="PTHR42643">
    <property type="entry name" value="IONOTROPIC RECEPTOR 20A-RELATED"/>
    <property type="match status" value="1"/>
</dbReference>